<reference evidence="1" key="1">
    <citation type="journal article" date="2014" name="Int. J. Syst. Evol. Microbiol.">
        <title>Complete genome sequence of Corynebacterium casei LMG S-19264T (=DSM 44701T), isolated from a smear-ripened cheese.</title>
        <authorList>
            <consortium name="US DOE Joint Genome Institute (JGI-PGF)"/>
            <person name="Walter F."/>
            <person name="Albersmeier A."/>
            <person name="Kalinowski J."/>
            <person name="Ruckert C."/>
        </authorList>
    </citation>
    <scope>NUCLEOTIDE SEQUENCE</scope>
    <source>
        <strain evidence="1">CGMCC 1.15493</strain>
    </source>
</reference>
<accession>A0A917DHL0</accession>
<dbReference type="Proteomes" id="UP000613160">
    <property type="component" value="Unassembled WGS sequence"/>
</dbReference>
<sequence length="104" mass="11567">MTDEDKKPLVPDHVIDAYIEKQGGKARLVEAVALDAIATIISTDMKAARKMFADLPSATTLPLLRKAMLELMDIMHAQDMIARWDEFATVRGETKPIDFPSSTH</sequence>
<dbReference type="RefSeq" id="WP_188854813.1">
    <property type="nucleotide sequence ID" value="NZ_BMJJ01000014.1"/>
</dbReference>
<comment type="caution">
    <text evidence="1">The sequence shown here is derived from an EMBL/GenBank/DDBJ whole genome shotgun (WGS) entry which is preliminary data.</text>
</comment>
<dbReference type="AlphaFoldDB" id="A0A917DHL0"/>
<keyword evidence="2" id="KW-1185">Reference proteome</keyword>
<evidence type="ECO:0000313" key="2">
    <source>
        <dbReference type="Proteomes" id="UP000613160"/>
    </source>
</evidence>
<reference evidence="1" key="2">
    <citation type="submission" date="2020-09" db="EMBL/GenBank/DDBJ databases">
        <authorList>
            <person name="Sun Q."/>
            <person name="Zhou Y."/>
        </authorList>
    </citation>
    <scope>NUCLEOTIDE SEQUENCE</scope>
    <source>
        <strain evidence="1">CGMCC 1.15493</strain>
    </source>
</reference>
<dbReference type="EMBL" id="BMJJ01000014">
    <property type="protein sequence ID" value="GGD38292.1"/>
    <property type="molecule type" value="Genomic_DNA"/>
</dbReference>
<organism evidence="1 2">
    <name type="scientific">Aureimonas glaciei</name>
    <dbReference type="NCBI Taxonomy" id="1776957"/>
    <lineage>
        <taxon>Bacteria</taxon>
        <taxon>Pseudomonadati</taxon>
        <taxon>Pseudomonadota</taxon>
        <taxon>Alphaproteobacteria</taxon>
        <taxon>Hyphomicrobiales</taxon>
        <taxon>Aurantimonadaceae</taxon>
        <taxon>Aureimonas</taxon>
    </lineage>
</organism>
<name>A0A917DHL0_9HYPH</name>
<gene>
    <name evidence="1" type="ORF">GCM10011335_46280</name>
</gene>
<proteinExistence type="predicted"/>
<evidence type="ECO:0000313" key="1">
    <source>
        <dbReference type="EMBL" id="GGD38292.1"/>
    </source>
</evidence>
<protein>
    <submittedName>
        <fullName evidence="1">Uncharacterized protein</fullName>
    </submittedName>
</protein>